<feature type="binding site" evidence="5">
    <location>
        <position position="200"/>
    </location>
    <ligand>
        <name>Zn(2+)</name>
        <dbReference type="ChEBI" id="CHEBI:29105"/>
        <note>catalytic</note>
    </ligand>
</feature>
<organism evidence="7">
    <name type="scientific">Amblyomma maculatum</name>
    <name type="common">Gulf Coast tick</name>
    <dbReference type="NCBI Taxonomy" id="34609"/>
    <lineage>
        <taxon>Eukaryota</taxon>
        <taxon>Metazoa</taxon>
        <taxon>Ecdysozoa</taxon>
        <taxon>Arthropoda</taxon>
        <taxon>Chelicerata</taxon>
        <taxon>Arachnida</taxon>
        <taxon>Acari</taxon>
        <taxon>Parasitiformes</taxon>
        <taxon>Ixodida</taxon>
        <taxon>Ixodoidea</taxon>
        <taxon>Ixodidae</taxon>
        <taxon>Amblyomminae</taxon>
        <taxon>Amblyomma</taxon>
    </lineage>
</organism>
<dbReference type="InterPro" id="IPR034030">
    <property type="entry name" value="ZnMc_salivary_gland_MPs"/>
</dbReference>
<protein>
    <recommendedName>
        <fullName evidence="6">Peptidase M12B domain-containing protein</fullName>
    </recommendedName>
</protein>
<feature type="binding site" evidence="5">
    <location>
        <position position="190"/>
    </location>
    <ligand>
        <name>Zn(2+)</name>
        <dbReference type="ChEBI" id="CHEBI:29105"/>
        <note>catalytic</note>
    </ligand>
</feature>
<dbReference type="PANTHER" id="PTHR11905:SF159">
    <property type="entry name" value="ADAM METALLOPROTEASE"/>
    <property type="match status" value="1"/>
</dbReference>
<name>G3MTA3_AMBMU</name>
<dbReference type="GO" id="GO:0046872">
    <property type="term" value="F:metal ion binding"/>
    <property type="evidence" value="ECO:0007669"/>
    <property type="project" value="UniProtKB-KW"/>
</dbReference>
<evidence type="ECO:0000313" key="7">
    <source>
        <dbReference type="EMBL" id="AEO36721.1"/>
    </source>
</evidence>
<dbReference type="EMBL" id="JO845104">
    <property type="protein sequence ID" value="AEO36721.1"/>
    <property type="molecule type" value="mRNA"/>
</dbReference>
<keyword evidence="4" id="KW-0482">Metalloprotease</keyword>
<evidence type="ECO:0000256" key="1">
    <source>
        <dbReference type="ARBA" id="ARBA00022670"/>
    </source>
</evidence>
<proteinExistence type="evidence at transcript level"/>
<feature type="active site" evidence="5">
    <location>
        <position position="191"/>
    </location>
</feature>
<dbReference type="CDD" id="cd04272">
    <property type="entry name" value="ZnMc_salivary_gland_MPs"/>
    <property type="match status" value="1"/>
</dbReference>
<keyword evidence="2" id="KW-0378">Hydrolase</keyword>
<evidence type="ECO:0000256" key="3">
    <source>
        <dbReference type="ARBA" id="ARBA00022833"/>
    </source>
</evidence>
<evidence type="ECO:0000256" key="2">
    <source>
        <dbReference type="ARBA" id="ARBA00022801"/>
    </source>
</evidence>
<dbReference type="PANTHER" id="PTHR11905">
    <property type="entry name" value="ADAM A DISINTEGRIN AND METALLOPROTEASE DOMAIN"/>
    <property type="match status" value="1"/>
</dbReference>
<evidence type="ECO:0000259" key="6">
    <source>
        <dbReference type="PROSITE" id="PS50215"/>
    </source>
</evidence>
<dbReference type="SUPFAM" id="SSF55486">
    <property type="entry name" value="Metalloproteases ('zincins'), catalytic domain"/>
    <property type="match status" value="1"/>
</dbReference>
<dbReference type="InterPro" id="IPR001590">
    <property type="entry name" value="Peptidase_M12B"/>
</dbReference>
<sequence length="291" mass="32510">MIHEIEHKEMNDKVLTFTEENQRSQFSARSIGNARQNLPPLVTVEVFIVLDKPHHTHFNTTKDLLVYLSVTLNSVNLRFSDMVRPKVKLILTGTEKNLAETFIRGDSKHAHDSETLTAFKTYAVTMKSQFGIPDTVFLFSGRDILTDDSNGKISKGGLGIAYLGGMCTNSYVGLGEDHPGFYDGMFTLAHEMAHLLGAQHDGSPRVPLVPGYVGSESCPWNDGFLMSYKDHGANHHQFSRCSMEQMRILITHRGSACWAILSDGEEESDLFPGNMVTPEDVCRNIFPDKRT</sequence>
<evidence type="ECO:0000256" key="5">
    <source>
        <dbReference type="PROSITE-ProRule" id="PRU00276"/>
    </source>
</evidence>
<dbReference type="AlphaFoldDB" id="G3MTA3"/>
<feature type="binding site" evidence="5">
    <location>
        <position position="194"/>
    </location>
    <ligand>
        <name>Zn(2+)</name>
        <dbReference type="ChEBI" id="CHEBI:29105"/>
        <note>catalytic</note>
    </ligand>
</feature>
<dbReference type="GO" id="GO:0004222">
    <property type="term" value="F:metalloendopeptidase activity"/>
    <property type="evidence" value="ECO:0007669"/>
    <property type="project" value="InterPro"/>
</dbReference>
<comment type="caution">
    <text evidence="5">Lacks conserved residue(s) required for the propagation of feature annotation.</text>
</comment>
<dbReference type="Pfam" id="PF13574">
    <property type="entry name" value="Reprolysin_2"/>
    <property type="match status" value="1"/>
</dbReference>
<reference evidence="7" key="1">
    <citation type="journal article" date="2011" name="PLoS ONE">
        <title>A deep insight into the sialotranscriptome of the gulf coast tick, Amblyomma maculatum.</title>
        <authorList>
            <person name="Karim S."/>
            <person name="Singh P."/>
            <person name="Ribeiro J.M."/>
        </authorList>
    </citation>
    <scope>NUCLEOTIDE SEQUENCE</scope>
    <source>
        <tissue evidence="7">Salivary gland</tissue>
    </source>
</reference>
<dbReference type="Gene3D" id="3.40.390.10">
    <property type="entry name" value="Collagenase (Catalytic Domain)"/>
    <property type="match status" value="1"/>
</dbReference>
<dbReference type="PROSITE" id="PS50215">
    <property type="entry name" value="ADAM_MEPRO"/>
    <property type="match status" value="1"/>
</dbReference>
<keyword evidence="3 5" id="KW-0862">Zinc</keyword>
<evidence type="ECO:0000256" key="4">
    <source>
        <dbReference type="ARBA" id="ARBA00023049"/>
    </source>
</evidence>
<keyword evidence="1" id="KW-0645">Protease</keyword>
<dbReference type="InterPro" id="IPR024079">
    <property type="entry name" value="MetalloPept_cat_dom_sf"/>
</dbReference>
<accession>G3MTA3</accession>
<keyword evidence="5" id="KW-0479">Metal-binding</keyword>
<dbReference type="GO" id="GO:0006509">
    <property type="term" value="P:membrane protein ectodomain proteolysis"/>
    <property type="evidence" value="ECO:0007669"/>
    <property type="project" value="TreeGrafter"/>
</dbReference>
<feature type="domain" description="Peptidase M12B" evidence="6">
    <location>
        <begin position="42"/>
        <end position="262"/>
    </location>
</feature>